<gene>
    <name evidence="7" type="ORF">C8A00DRAFT_38773</name>
</gene>
<dbReference type="PANTHER" id="PTHR43098:SF2">
    <property type="entry name" value="FAD-BINDING MONOOXYGENASE AUSB-RELATED"/>
    <property type="match status" value="1"/>
</dbReference>
<comment type="caution">
    <text evidence="7">The sequence shown here is derived from an EMBL/GenBank/DDBJ whole genome shotgun (WGS) entry which is preliminary data.</text>
</comment>
<evidence type="ECO:0000256" key="4">
    <source>
        <dbReference type="ARBA" id="ARBA00022827"/>
    </source>
</evidence>
<keyword evidence="5" id="KW-0521">NADP</keyword>
<dbReference type="SUPFAM" id="SSF51905">
    <property type="entry name" value="FAD/NAD(P)-binding domain"/>
    <property type="match status" value="2"/>
</dbReference>
<dbReference type="Proteomes" id="UP001302745">
    <property type="component" value="Unassembled WGS sequence"/>
</dbReference>
<dbReference type="InterPro" id="IPR036188">
    <property type="entry name" value="FAD/NAD-bd_sf"/>
</dbReference>
<comment type="similarity">
    <text evidence="2">Belongs to the FAD-binding monooxygenase family.</text>
</comment>
<reference evidence="7" key="2">
    <citation type="submission" date="2023-05" db="EMBL/GenBank/DDBJ databases">
        <authorList>
            <consortium name="Lawrence Berkeley National Laboratory"/>
            <person name="Steindorff A."/>
            <person name="Hensen N."/>
            <person name="Bonometti L."/>
            <person name="Westerberg I."/>
            <person name="Brannstrom I.O."/>
            <person name="Guillou S."/>
            <person name="Cros-Aarteil S."/>
            <person name="Calhoun S."/>
            <person name="Haridas S."/>
            <person name="Kuo A."/>
            <person name="Mondo S."/>
            <person name="Pangilinan J."/>
            <person name="Riley R."/>
            <person name="Labutti K."/>
            <person name="Andreopoulos B."/>
            <person name="Lipzen A."/>
            <person name="Chen C."/>
            <person name="Yanf M."/>
            <person name="Daum C."/>
            <person name="Ng V."/>
            <person name="Clum A."/>
            <person name="Ohm R."/>
            <person name="Martin F."/>
            <person name="Silar P."/>
            <person name="Natvig D."/>
            <person name="Lalanne C."/>
            <person name="Gautier V."/>
            <person name="Ament-Velasquez S.L."/>
            <person name="Kruys A."/>
            <person name="Hutchinson M.I."/>
            <person name="Powell A.J."/>
            <person name="Barry K."/>
            <person name="Miller A.N."/>
            <person name="Grigoriev I.V."/>
            <person name="Debuchy R."/>
            <person name="Gladieux P."/>
            <person name="Thoren M.H."/>
            <person name="Johannesson H."/>
        </authorList>
    </citation>
    <scope>NUCLEOTIDE SEQUENCE</scope>
    <source>
        <strain evidence="7">CBS 538.74</strain>
    </source>
</reference>
<comment type="cofactor">
    <cofactor evidence="1">
        <name>FAD</name>
        <dbReference type="ChEBI" id="CHEBI:57692"/>
    </cofactor>
</comment>
<dbReference type="InterPro" id="IPR050775">
    <property type="entry name" value="FAD-binding_Monooxygenases"/>
</dbReference>
<evidence type="ECO:0000256" key="3">
    <source>
        <dbReference type="ARBA" id="ARBA00022630"/>
    </source>
</evidence>
<dbReference type="EMBL" id="MU857293">
    <property type="protein sequence ID" value="KAK4148652.1"/>
    <property type="molecule type" value="Genomic_DNA"/>
</dbReference>
<evidence type="ECO:0000256" key="5">
    <source>
        <dbReference type="ARBA" id="ARBA00022857"/>
    </source>
</evidence>
<keyword evidence="6" id="KW-0560">Oxidoreductase</keyword>
<keyword evidence="4" id="KW-0274">FAD</keyword>
<protein>
    <submittedName>
        <fullName evidence="7">Pyridine nucleotide-disulfide oxidoreductase</fullName>
    </submittedName>
</protein>
<evidence type="ECO:0000256" key="2">
    <source>
        <dbReference type="ARBA" id="ARBA00010139"/>
    </source>
</evidence>
<dbReference type="PANTHER" id="PTHR43098">
    <property type="entry name" value="L-ORNITHINE N(5)-MONOOXYGENASE-RELATED"/>
    <property type="match status" value="1"/>
</dbReference>
<proteinExistence type="inferred from homology"/>
<evidence type="ECO:0000256" key="1">
    <source>
        <dbReference type="ARBA" id="ARBA00001974"/>
    </source>
</evidence>
<name>A0AAN6VC21_9PEZI</name>
<reference evidence="7" key="1">
    <citation type="journal article" date="2023" name="Mol. Phylogenet. Evol.">
        <title>Genome-scale phylogeny and comparative genomics of the fungal order Sordariales.</title>
        <authorList>
            <person name="Hensen N."/>
            <person name="Bonometti L."/>
            <person name="Westerberg I."/>
            <person name="Brannstrom I.O."/>
            <person name="Guillou S."/>
            <person name="Cros-Aarteil S."/>
            <person name="Calhoun S."/>
            <person name="Haridas S."/>
            <person name="Kuo A."/>
            <person name="Mondo S."/>
            <person name="Pangilinan J."/>
            <person name="Riley R."/>
            <person name="LaButti K."/>
            <person name="Andreopoulos B."/>
            <person name="Lipzen A."/>
            <person name="Chen C."/>
            <person name="Yan M."/>
            <person name="Daum C."/>
            <person name="Ng V."/>
            <person name="Clum A."/>
            <person name="Steindorff A."/>
            <person name="Ohm R.A."/>
            <person name="Martin F."/>
            <person name="Silar P."/>
            <person name="Natvig D.O."/>
            <person name="Lalanne C."/>
            <person name="Gautier V."/>
            <person name="Ament-Velasquez S.L."/>
            <person name="Kruys A."/>
            <person name="Hutchinson M.I."/>
            <person name="Powell A.J."/>
            <person name="Barry K."/>
            <person name="Miller A.N."/>
            <person name="Grigoriev I.V."/>
            <person name="Debuchy R."/>
            <person name="Gladieux P."/>
            <person name="Hiltunen Thoren M."/>
            <person name="Johannesson H."/>
        </authorList>
    </citation>
    <scope>NUCLEOTIDE SEQUENCE</scope>
    <source>
        <strain evidence="7">CBS 538.74</strain>
    </source>
</reference>
<evidence type="ECO:0000256" key="6">
    <source>
        <dbReference type="ARBA" id="ARBA00023002"/>
    </source>
</evidence>
<dbReference type="GO" id="GO:0016491">
    <property type="term" value="F:oxidoreductase activity"/>
    <property type="evidence" value="ECO:0007669"/>
    <property type="project" value="UniProtKB-KW"/>
</dbReference>
<sequence length="659" mass="71798">MSAPAEGANGSNAAPSAEDLKLFELSQKYGAEAAKRVRPDGLDQFVPLKNAGSERFRALAEDPWADHAALNAKEPVKDGAKYKFLILGAGYGGLLFAVRLIEAGLASGPDDIRFIDAAGGFGGTWWWNRYPGLHCDIESYAYMPLLEETGYMPKSKYSTGPELREHADRIATQWKLHDKGLFRSNVENTKWNDATQLWDVQVIEGRGPGEPSRQLKLQAQYVLLAAGILTNPHVPKIPGLETLAGPVFHTARWDYKTTGGSPEDETLTGLEGKRVGILGTGATAIQVVPRLAKYAKELYVFQRTPSSVGWRGQRPTDPEEWKTKIARGKGWQRERMLNLDSYLTDANEEGQENMVADGWTEMPGFSAVLGSPRHPIVEPTPEKIAQHVGRVYKLDMPRAESTRARVDTIVKDHETAAKLKAWYPTWCKRPCFSDEYLQSFNLPNVHLVDTDGKGAESATSSGLVVAGKEYPLDILVLSTGYVTPAIGGGSPAARTGIDIYGRGGKSLDEKWQNQGPSTLHGVCSNGFPNLFFTPLSQSAQASNNAFTLDVGAEQVVHIIEKAEARAGPSAVIEVSSEAEEAWALEIMRRAGWFATVMGCTPGYITSEGEALRGADDQMEMMKKARGGNYAEGMAAFLKVLQQYRADGSLQGFQVASKAA</sequence>
<dbReference type="Gene3D" id="3.50.50.60">
    <property type="entry name" value="FAD/NAD(P)-binding domain"/>
    <property type="match status" value="3"/>
</dbReference>
<keyword evidence="8" id="KW-1185">Reference proteome</keyword>
<dbReference type="AlphaFoldDB" id="A0AAN6VC21"/>
<keyword evidence="3" id="KW-0285">Flavoprotein</keyword>
<organism evidence="7 8">
    <name type="scientific">Chaetomidium leptoderma</name>
    <dbReference type="NCBI Taxonomy" id="669021"/>
    <lineage>
        <taxon>Eukaryota</taxon>
        <taxon>Fungi</taxon>
        <taxon>Dikarya</taxon>
        <taxon>Ascomycota</taxon>
        <taxon>Pezizomycotina</taxon>
        <taxon>Sordariomycetes</taxon>
        <taxon>Sordariomycetidae</taxon>
        <taxon>Sordariales</taxon>
        <taxon>Chaetomiaceae</taxon>
        <taxon>Chaetomidium</taxon>
    </lineage>
</organism>
<evidence type="ECO:0000313" key="7">
    <source>
        <dbReference type="EMBL" id="KAK4148652.1"/>
    </source>
</evidence>
<evidence type="ECO:0000313" key="8">
    <source>
        <dbReference type="Proteomes" id="UP001302745"/>
    </source>
</evidence>
<accession>A0AAN6VC21</accession>